<dbReference type="EMBL" id="KV454001">
    <property type="protein sequence ID" value="ODQ48757.1"/>
    <property type="molecule type" value="Genomic_DNA"/>
</dbReference>
<dbReference type="RefSeq" id="XP_019019870.1">
    <property type="nucleotide sequence ID" value="XM_019163622.1"/>
</dbReference>
<keyword evidence="1" id="KW-0863">Zinc-finger</keyword>
<dbReference type="GeneID" id="30180309"/>
<dbReference type="PROSITE" id="PS51083">
    <property type="entry name" value="ZF_HIT"/>
    <property type="match status" value="1"/>
</dbReference>
<organism evidence="4 5">
    <name type="scientific">Pichia membranifaciens NRRL Y-2026</name>
    <dbReference type="NCBI Taxonomy" id="763406"/>
    <lineage>
        <taxon>Eukaryota</taxon>
        <taxon>Fungi</taxon>
        <taxon>Dikarya</taxon>
        <taxon>Ascomycota</taxon>
        <taxon>Saccharomycotina</taxon>
        <taxon>Pichiomycetes</taxon>
        <taxon>Pichiales</taxon>
        <taxon>Pichiaceae</taxon>
        <taxon>Pichia</taxon>
    </lineage>
</organism>
<proteinExistence type="predicted"/>
<evidence type="ECO:0000256" key="2">
    <source>
        <dbReference type="SAM" id="Coils"/>
    </source>
</evidence>
<keyword evidence="2" id="KW-0175">Coiled coil</keyword>
<gene>
    <name evidence="4" type="ORF">PICMEDRAFT_70369</name>
</gene>
<dbReference type="Proteomes" id="UP000094455">
    <property type="component" value="Unassembled WGS sequence"/>
</dbReference>
<name>A0A1E3NRK8_9ASCO</name>
<keyword evidence="5" id="KW-1185">Reference proteome</keyword>
<dbReference type="GO" id="GO:0008270">
    <property type="term" value="F:zinc ion binding"/>
    <property type="evidence" value="ECO:0007669"/>
    <property type="project" value="UniProtKB-UniRule"/>
</dbReference>
<feature type="domain" description="HIT-type" evidence="3">
    <location>
        <begin position="236"/>
        <end position="268"/>
    </location>
</feature>
<evidence type="ECO:0000259" key="3">
    <source>
        <dbReference type="PROSITE" id="PS51083"/>
    </source>
</evidence>
<protein>
    <recommendedName>
        <fullName evidence="3">HIT-type domain-containing protein</fullName>
    </recommendedName>
</protein>
<sequence>MRGVEEIAKGRDSGLYFSSLYHQNPSGGVGRRGASNANFVNSRSGTPAGDATGGIAGVDVFGGNGASRSSEGGGGGGGGGMSIAARQAVTSSSVKRKRVNYNIQQIQAEQFLTARPKSKSIGEELEAELIDSTGNKNAPVRRSNISVAELKKAQRRFEELNRENYNENVRIEIPKNVTGLVVKRNTNAGAVVKRLLISKKGWSNFADELNKNELKLVSNDGPLEVKPNAFQIEKLCTICGGVSYSSCIKCRARVCSVKCQNIHNETRCTHF</sequence>
<evidence type="ECO:0000313" key="5">
    <source>
        <dbReference type="Proteomes" id="UP000094455"/>
    </source>
</evidence>
<dbReference type="STRING" id="763406.A0A1E3NRK8"/>
<evidence type="ECO:0000313" key="4">
    <source>
        <dbReference type="EMBL" id="ODQ48757.1"/>
    </source>
</evidence>
<reference evidence="4 5" key="1">
    <citation type="journal article" date="2016" name="Proc. Natl. Acad. Sci. U.S.A.">
        <title>Comparative genomics of biotechnologically important yeasts.</title>
        <authorList>
            <person name="Riley R."/>
            <person name="Haridas S."/>
            <person name="Wolfe K.H."/>
            <person name="Lopes M.R."/>
            <person name="Hittinger C.T."/>
            <person name="Goeker M."/>
            <person name="Salamov A.A."/>
            <person name="Wisecaver J.H."/>
            <person name="Long T.M."/>
            <person name="Calvey C.H."/>
            <person name="Aerts A.L."/>
            <person name="Barry K.W."/>
            <person name="Choi C."/>
            <person name="Clum A."/>
            <person name="Coughlan A.Y."/>
            <person name="Deshpande S."/>
            <person name="Douglass A.P."/>
            <person name="Hanson S.J."/>
            <person name="Klenk H.-P."/>
            <person name="LaButti K.M."/>
            <person name="Lapidus A."/>
            <person name="Lindquist E.A."/>
            <person name="Lipzen A.M."/>
            <person name="Meier-Kolthoff J.P."/>
            <person name="Ohm R.A."/>
            <person name="Otillar R.P."/>
            <person name="Pangilinan J.L."/>
            <person name="Peng Y."/>
            <person name="Rokas A."/>
            <person name="Rosa C.A."/>
            <person name="Scheuner C."/>
            <person name="Sibirny A.A."/>
            <person name="Slot J.C."/>
            <person name="Stielow J.B."/>
            <person name="Sun H."/>
            <person name="Kurtzman C.P."/>
            <person name="Blackwell M."/>
            <person name="Grigoriev I.V."/>
            <person name="Jeffries T.W."/>
        </authorList>
    </citation>
    <scope>NUCLEOTIDE SEQUENCE [LARGE SCALE GENOMIC DNA]</scope>
    <source>
        <strain evidence="4 5">NRRL Y-2026</strain>
    </source>
</reference>
<dbReference type="AlphaFoldDB" id="A0A1E3NRK8"/>
<dbReference type="InterPro" id="IPR007529">
    <property type="entry name" value="Znf_HIT"/>
</dbReference>
<accession>A0A1E3NRK8</accession>
<feature type="coiled-coil region" evidence="2">
    <location>
        <begin position="143"/>
        <end position="170"/>
    </location>
</feature>
<keyword evidence="1" id="KW-0479">Metal-binding</keyword>
<evidence type="ECO:0000256" key="1">
    <source>
        <dbReference type="PROSITE-ProRule" id="PRU00453"/>
    </source>
</evidence>
<dbReference type="OrthoDB" id="74807at2759"/>
<keyword evidence="1" id="KW-0862">Zinc</keyword>
<dbReference type="CDD" id="cd21437">
    <property type="entry name" value="zf-HIT_ZNHIT1_like"/>
    <property type="match status" value="1"/>
</dbReference>